<accession>A0A5B0MU00</accession>
<keyword evidence="2" id="KW-1185">Reference proteome</keyword>
<evidence type="ECO:0000313" key="2">
    <source>
        <dbReference type="Proteomes" id="UP000324748"/>
    </source>
</evidence>
<proteinExistence type="predicted"/>
<reference evidence="1 2" key="1">
    <citation type="submission" date="2019-05" db="EMBL/GenBank/DDBJ databases">
        <title>Emergence of the Ug99 lineage of the wheat stem rust pathogen through somatic hybridization.</title>
        <authorList>
            <person name="Li F."/>
            <person name="Upadhyaya N.M."/>
            <person name="Sperschneider J."/>
            <person name="Matny O."/>
            <person name="Nguyen-Phuc H."/>
            <person name="Mago R."/>
            <person name="Raley C."/>
            <person name="Miller M.E."/>
            <person name="Silverstein K.A.T."/>
            <person name="Henningsen E."/>
            <person name="Hirsch C.D."/>
            <person name="Visser B."/>
            <person name="Pretorius Z.A."/>
            <person name="Steffenson B.J."/>
            <person name="Schwessinger B."/>
            <person name="Dodds P.N."/>
            <person name="Figueroa M."/>
        </authorList>
    </citation>
    <scope>NUCLEOTIDE SEQUENCE [LARGE SCALE GENOMIC DNA]</scope>
    <source>
        <strain evidence="1">21-0</strain>
    </source>
</reference>
<organism evidence="1 2">
    <name type="scientific">Puccinia graminis f. sp. tritici</name>
    <dbReference type="NCBI Taxonomy" id="56615"/>
    <lineage>
        <taxon>Eukaryota</taxon>
        <taxon>Fungi</taxon>
        <taxon>Dikarya</taxon>
        <taxon>Basidiomycota</taxon>
        <taxon>Pucciniomycotina</taxon>
        <taxon>Pucciniomycetes</taxon>
        <taxon>Pucciniales</taxon>
        <taxon>Pucciniaceae</taxon>
        <taxon>Puccinia</taxon>
    </lineage>
</organism>
<evidence type="ECO:0000313" key="1">
    <source>
        <dbReference type="EMBL" id="KAA1079584.1"/>
    </source>
</evidence>
<protein>
    <submittedName>
        <fullName evidence="1">Uncharacterized protein</fullName>
    </submittedName>
</protein>
<dbReference type="AlphaFoldDB" id="A0A5B0MU00"/>
<sequence>MKLTKIAYDVVLGPVLSAHSCVADHNNINLCPLRDRQRPPPPCAIPDGLLEENECGEKQANGVVCRKRRQRNYFPYQRMSSNNPVRGECAHLSKQKIVSSGGKYVVSREFL</sequence>
<dbReference type="Proteomes" id="UP000324748">
    <property type="component" value="Unassembled WGS sequence"/>
</dbReference>
<dbReference type="EMBL" id="VSWC01000132">
    <property type="protein sequence ID" value="KAA1079584.1"/>
    <property type="molecule type" value="Genomic_DNA"/>
</dbReference>
<gene>
    <name evidence="1" type="ORF">PGT21_016753</name>
</gene>
<comment type="caution">
    <text evidence="1">The sequence shown here is derived from an EMBL/GenBank/DDBJ whole genome shotgun (WGS) entry which is preliminary data.</text>
</comment>
<name>A0A5B0MU00_PUCGR</name>